<proteinExistence type="predicted"/>
<keyword evidence="2" id="KW-1185">Reference proteome</keyword>
<organism evidence="1 2">
    <name type="scientific">Ameca splendens</name>
    <dbReference type="NCBI Taxonomy" id="208324"/>
    <lineage>
        <taxon>Eukaryota</taxon>
        <taxon>Metazoa</taxon>
        <taxon>Chordata</taxon>
        <taxon>Craniata</taxon>
        <taxon>Vertebrata</taxon>
        <taxon>Euteleostomi</taxon>
        <taxon>Actinopterygii</taxon>
        <taxon>Neopterygii</taxon>
        <taxon>Teleostei</taxon>
        <taxon>Neoteleostei</taxon>
        <taxon>Acanthomorphata</taxon>
        <taxon>Ovalentaria</taxon>
        <taxon>Atherinomorphae</taxon>
        <taxon>Cyprinodontiformes</taxon>
        <taxon>Goodeidae</taxon>
        <taxon>Ameca</taxon>
    </lineage>
</organism>
<reference evidence="1 2" key="1">
    <citation type="submission" date="2021-06" db="EMBL/GenBank/DDBJ databases">
        <authorList>
            <person name="Palmer J.M."/>
        </authorList>
    </citation>
    <scope>NUCLEOTIDE SEQUENCE [LARGE SCALE GENOMIC DNA]</scope>
    <source>
        <strain evidence="1 2">AS_MEX2019</strain>
        <tissue evidence="1">Muscle</tissue>
    </source>
</reference>
<comment type="caution">
    <text evidence="1">The sequence shown here is derived from an EMBL/GenBank/DDBJ whole genome shotgun (WGS) entry which is preliminary data.</text>
</comment>
<name>A0ABV0XGT4_9TELE</name>
<sequence>MPNGKTGLHALIRLINVGLHSGMASPPAGYRKLIFNARRFGPALDGLRSVETVNGLLERTSGPLRLLIGDIQHSARSLLNVTSRQSQSEVTETRRGITLNSGLISRVCEISRLTSECS</sequence>
<protein>
    <submittedName>
        <fullName evidence="1">Uncharacterized protein</fullName>
    </submittedName>
</protein>
<accession>A0ABV0XGT4</accession>
<dbReference type="EMBL" id="JAHRIP010001974">
    <property type="protein sequence ID" value="MEQ2280669.1"/>
    <property type="molecule type" value="Genomic_DNA"/>
</dbReference>
<gene>
    <name evidence="1" type="ORF">AMECASPLE_022265</name>
</gene>
<evidence type="ECO:0000313" key="2">
    <source>
        <dbReference type="Proteomes" id="UP001469553"/>
    </source>
</evidence>
<evidence type="ECO:0000313" key="1">
    <source>
        <dbReference type="EMBL" id="MEQ2280669.1"/>
    </source>
</evidence>
<dbReference type="Proteomes" id="UP001469553">
    <property type="component" value="Unassembled WGS sequence"/>
</dbReference>